<gene>
    <name evidence="2" type="ORF">WMW72_08770</name>
</gene>
<comment type="caution">
    <text evidence="2">The sequence shown here is derived from an EMBL/GenBank/DDBJ whole genome shotgun (WGS) entry which is preliminary data.</text>
</comment>
<dbReference type="PANTHER" id="PTHR43190:SF3">
    <property type="entry name" value="N-ACETYL-D-GLUCOSAMINE KINASE"/>
    <property type="match status" value="1"/>
</dbReference>
<organism evidence="2 3">
    <name type="scientific">Paenibacillus filicis</name>
    <dbReference type="NCBI Taxonomy" id="669464"/>
    <lineage>
        <taxon>Bacteria</taxon>
        <taxon>Bacillati</taxon>
        <taxon>Bacillota</taxon>
        <taxon>Bacilli</taxon>
        <taxon>Bacillales</taxon>
        <taxon>Paenibacillaceae</taxon>
        <taxon>Paenibacillus</taxon>
    </lineage>
</organism>
<dbReference type="InterPro" id="IPR002731">
    <property type="entry name" value="ATPase_BadF"/>
</dbReference>
<dbReference type="Proteomes" id="UP001469365">
    <property type="component" value="Unassembled WGS sequence"/>
</dbReference>
<keyword evidence="3" id="KW-1185">Reference proteome</keyword>
<dbReference type="RefSeq" id="WP_341415053.1">
    <property type="nucleotide sequence ID" value="NZ_JBBPCC010000004.1"/>
</dbReference>
<name>A0ABU9DGR8_9BACL</name>
<dbReference type="InterPro" id="IPR043129">
    <property type="entry name" value="ATPase_NBD"/>
</dbReference>
<sequence>MDDSNHIVIGIDGGGTYTRVMICNLSGNVLAYVEGGPASIYKDKQASKNVQGAISEALLAAGRNVQHVRGVAAGIAGYDTPSDLPWVEELTDVDGLTCPKWNFNDAVAAHRGALLAKPGIVAISGTGSILVAITETGQLLRNYDFHHYSASAARFIAYDAIYEILAGNMDHTDEEVRQQMLGHWGVSSFERFAELARSGFTEDKQERNRIFGEFAPAITKAALQGSSVARRVCDRAIDQIKVGIELLGLSFSEDTVSVACIGSVINSDYIYSKLTEKLAHGNHKRYTLVKPVLSPAAGAVLFALNSLGFPLQDDLIRNLQKSSFSQV</sequence>
<dbReference type="Pfam" id="PF01869">
    <property type="entry name" value="BcrAD_BadFG"/>
    <property type="match status" value="1"/>
</dbReference>
<dbReference type="EMBL" id="JBBPCC010000004">
    <property type="protein sequence ID" value="MEK8127991.1"/>
    <property type="molecule type" value="Genomic_DNA"/>
</dbReference>
<dbReference type="Gene3D" id="3.30.420.40">
    <property type="match status" value="2"/>
</dbReference>
<reference evidence="2 3" key="1">
    <citation type="submission" date="2024-04" db="EMBL/GenBank/DDBJ databases">
        <title>draft genome sequnece of Paenibacillus filicis.</title>
        <authorList>
            <person name="Kim D.-U."/>
        </authorList>
    </citation>
    <scope>NUCLEOTIDE SEQUENCE [LARGE SCALE GENOMIC DNA]</scope>
    <source>
        <strain evidence="2 3">KACC14197</strain>
    </source>
</reference>
<evidence type="ECO:0000313" key="2">
    <source>
        <dbReference type="EMBL" id="MEK8127991.1"/>
    </source>
</evidence>
<proteinExistence type="predicted"/>
<evidence type="ECO:0000313" key="3">
    <source>
        <dbReference type="Proteomes" id="UP001469365"/>
    </source>
</evidence>
<dbReference type="SUPFAM" id="SSF53067">
    <property type="entry name" value="Actin-like ATPase domain"/>
    <property type="match status" value="1"/>
</dbReference>
<dbReference type="InterPro" id="IPR052519">
    <property type="entry name" value="Euk-type_GlcNAc_Kinase"/>
</dbReference>
<feature type="domain" description="ATPase BadF/BadG/BcrA/BcrD type" evidence="1">
    <location>
        <begin position="9"/>
        <end position="303"/>
    </location>
</feature>
<dbReference type="PANTHER" id="PTHR43190">
    <property type="entry name" value="N-ACETYL-D-GLUCOSAMINE KINASE"/>
    <property type="match status" value="1"/>
</dbReference>
<protein>
    <submittedName>
        <fullName evidence="2">BadF/BadG/BcrA/BcrD ATPase family protein</fullName>
    </submittedName>
</protein>
<accession>A0ABU9DGR8</accession>
<evidence type="ECO:0000259" key="1">
    <source>
        <dbReference type="Pfam" id="PF01869"/>
    </source>
</evidence>